<dbReference type="Proteomes" id="UP000323011">
    <property type="component" value="Unassembled WGS sequence"/>
</dbReference>
<evidence type="ECO:0000313" key="10">
    <source>
        <dbReference type="Proteomes" id="UP000323011"/>
    </source>
</evidence>
<dbReference type="Pfam" id="PF05620">
    <property type="entry name" value="TMEM208_SND2"/>
    <property type="match status" value="1"/>
</dbReference>
<accession>A0A5A8C8W0</accession>
<evidence type="ECO:0000256" key="1">
    <source>
        <dbReference type="ARBA" id="ARBA00004477"/>
    </source>
</evidence>
<gene>
    <name evidence="9" type="ORF">FNF29_06687</name>
</gene>
<dbReference type="PANTHER" id="PTHR13505:SF7">
    <property type="entry name" value="TRANSMEMBRANE PROTEIN 208"/>
    <property type="match status" value="1"/>
</dbReference>
<comment type="caution">
    <text evidence="9">The sequence shown here is derived from an EMBL/GenBank/DDBJ whole genome shotgun (WGS) entry which is preliminary data.</text>
</comment>
<sequence length="211" mass="22823">MVPTDLATGPPLLLKATAAMYAQDTGAPKLTKAQKRQAAKSKQAMMIWLPVVIIVNAIYGYFGVVSRVQSVSVLEWILTALSLAGHWYAYASILESWSEAKVSSAKARSEEKGGAGQDGVDLLALVSVAQLGSLFHPYFWLAILVYIGMVAWRVYQVASSAMGMLGGAAAAAEEDGPKDTRTKAQRKADEEAREKKRAIKAARKRSKHMHS</sequence>
<evidence type="ECO:0000256" key="7">
    <source>
        <dbReference type="SAM" id="MobiDB-lite"/>
    </source>
</evidence>
<organism evidence="9 10">
    <name type="scientific">Cafeteria roenbergensis</name>
    <name type="common">Marine flagellate</name>
    <dbReference type="NCBI Taxonomy" id="33653"/>
    <lineage>
        <taxon>Eukaryota</taxon>
        <taxon>Sar</taxon>
        <taxon>Stramenopiles</taxon>
        <taxon>Bigyra</taxon>
        <taxon>Opalozoa</taxon>
        <taxon>Bicosoecida</taxon>
        <taxon>Cafeteriaceae</taxon>
        <taxon>Cafeteria</taxon>
    </lineage>
</organism>
<keyword evidence="4" id="KW-0256">Endoplasmic reticulum</keyword>
<proteinExistence type="inferred from homology"/>
<evidence type="ECO:0000256" key="2">
    <source>
        <dbReference type="ARBA" id="ARBA00009950"/>
    </source>
</evidence>
<evidence type="ECO:0000256" key="5">
    <source>
        <dbReference type="ARBA" id="ARBA00022989"/>
    </source>
</evidence>
<feature type="transmembrane region" description="Helical" evidence="8">
    <location>
        <begin position="45"/>
        <end position="64"/>
    </location>
</feature>
<evidence type="ECO:0000256" key="6">
    <source>
        <dbReference type="ARBA" id="ARBA00023136"/>
    </source>
</evidence>
<comment type="similarity">
    <text evidence="2">Belongs to the TMEM208 family.</text>
</comment>
<feature type="compositionally biased region" description="Basic and acidic residues" evidence="7">
    <location>
        <begin position="175"/>
        <end position="194"/>
    </location>
</feature>
<keyword evidence="10" id="KW-1185">Reference proteome</keyword>
<reference evidence="9 10" key="1">
    <citation type="submission" date="2019-07" db="EMBL/GenBank/DDBJ databases">
        <title>Genomes of Cafeteria roenbergensis.</title>
        <authorList>
            <person name="Fischer M.G."/>
            <person name="Hackl T."/>
            <person name="Roman M."/>
        </authorList>
    </citation>
    <scope>NUCLEOTIDE SEQUENCE [LARGE SCALE GENOMIC DNA]</scope>
    <source>
        <strain evidence="9 10">BVI</strain>
    </source>
</reference>
<keyword evidence="3 8" id="KW-0812">Transmembrane</keyword>
<protein>
    <submittedName>
        <fullName evidence="9">Uncharacterized protein</fullName>
    </submittedName>
</protein>
<dbReference type="EMBL" id="VLTN01000053">
    <property type="protein sequence ID" value="KAA0148470.1"/>
    <property type="molecule type" value="Genomic_DNA"/>
</dbReference>
<feature type="compositionally biased region" description="Basic residues" evidence="7">
    <location>
        <begin position="195"/>
        <end position="211"/>
    </location>
</feature>
<evidence type="ECO:0000313" key="9">
    <source>
        <dbReference type="EMBL" id="KAA0148470.1"/>
    </source>
</evidence>
<feature type="region of interest" description="Disordered" evidence="7">
    <location>
        <begin position="170"/>
        <end position="211"/>
    </location>
</feature>
<dbReference type="AlphaFoldDB" id="A0A5A8C8W0"/>
<keyword evidence="6 8" id="KW-0472">Membrane</keyword>
<dbReference type="InterPro" id="IPR008506">
    <property type="entry name" value="SND2/TMEM208"/>
</dbReference>
<feature type="transmembrane region" description="Helical" evidence="8">
    <location>
        <begin position="138"/>
        <end position="155"/>
    </location>
</feature>
<evidence type="ECO:0000256" key="4">
    <source>
        <dbReference type="ARBA" id="ARBA00022824"/>
    </source>
</evidence>
<dbReference type="GO" id="GO:0005789">
    <property type="term" value="C:endoplasmic reticulum membrane"/>
    <property type="evidence" value="ECO:0007669"/>
    <property type="project" value="UniProtKB-SubCell"/>
</dbReference>
<evidence type="ECO:0000256" key="8">
    <source>
        <dbReference type="SAM" id="Phobius"/>
    </source>
</evidence>
<feature type="transmembrane region" description="Helical" evidence="8">
    <location>
        <begin position="76"/>
        <end position="94"/>
    </location>
</feature>
<dbReference type="GO" id="GO:0006624">
    <property type="term" value="P:vacuolar protein processing"/>
    <property type="evidence" value="ECO:0007669"/>
    <property type="project" value="TreeGrafter"/>
</dbReference>
<dbReference type="GO" id="GO:0005773">
    <property type="term" value="C:vacuole"/>
    <property type="evidence" value="ECO:0007669"/>
    <property type="project" value="GOC"/>
</dbReference>
<evidence type="ECO:0000256" key="3">
    <source>
        <dbReference type="ARBA" id="ARBA00022692"/>
    </source>
</evidence>
<dbReference type="PANTHER" id="PTHR13505">
    <property type="entry name" value="TRANSMEMBRANE PROTEIN 208"/>
    <property type="match status" value="1"/>
</dbReference>
<comment type="subcellular location">
    <subcellularLocation>
        <location evidence="1">Endoplasmic reticulum membrane</location>
        <topology evidence="1">Multi-pass membrane protein</topology>
    </subcellularLocation>
</comment>
<name>A0A5A8C8W0_CAFRO</name>
<keyword evidence="5 8" id="KW-1133">Transmembrane helix</keyword>